<dbReference type="PROSITE" id="PS01358">
    <property type="entry name" value="ZF_RANBP2_1"/>
    <property type="match status" value="1"/>
</dbReference>
<sequence length="280" mass="32794">MDLGNYINNRIHLPNYFFLSMFDVTDSQREVTNQREKLRLIREEIEKTERKNQNFREQLQQLENQVYESKYANQISQLSKDNFRLMMDVQILSYLHDLLTNNPNNRQSNNQANDINTAYQSREKQQQNKIINRASPKGTSVTPNRSVAPNSNYNRSLIDLPRPQPRHCPPLMQHHLNDPNFLGSTLPPSNQIWLQPHQTSPTSVQSKNNSPPIPPRPKNTRICSPKQPSRSPPPPPRQFRNPLYEAFYEEKNSKWKCSRCTLENNPNQTKCEACEFPQKN</sequence>
<keyword evidence="2 4" id="KW-0863">Zinc-finger</keyword>
<keyword evidence="10" id="KW-1185">Reference proteome</keyword>
<gene>
    <name evidence="8" type="ORF">SSS_545</name>
</gene>
<evidence type="ECO:0000256" key="6">
    <source>
        <dbReference type="SAM" id="MobiDB-lite"/>
    </source>
</evidence>
<reference evidence="9" key="3">
    <citation type="submission" date="2022-06" db="UniProtKB">
        <authorList>
            <consortium name="EnsemblMetazoa"/>
        </authorList>
    </citation>
    <scope>IDENTIFICATION</scope>
</reference>
<feature type="coiled-coil region" evidence="5">
    <location>
        <begin position="24"/>
        <end position="65"/>
    </location>
</feature>
<feature type="compositionally biased region" description="Polar residues" evidence="6">
    <location>
        <begin position="182"/>
        <end position="210"/>
    </location>
</feature>
<evidence type="ECO:0000256" key="3">
    <source>
        <dbReference type="ARBA" id="ARBA00022833"/>
    </source>
</evidence>
<evidence type="ECO:0000256" key="4">
    <source>
        <dbReference type="PROSITE-ProRule" id="PRU00322"/>
    </source>
</evidence>
<dbReference type="SUPFAM" id="SSF90209">
    <property type="entry name" value="Ran binding protein zinc finger-like"/>
    <property type="match status" value="1"/>
</dbReference>
<accession>A0A834VC38</accession>
<feature type="region of interest" description="Disordered" evidence="6">
    <location>
        <begin position="121"/>
        <end position="242"/>
    </location>
</feature>
<reference evidence="10" key="1">
    <citation type="journal article" date="2020" name="PLoS Negl. Trop. Dis.">
        <title>High-quality nuclear genome for Sarcoptes scabiei-A critical resource for a neglected parasite.</title>
        <authorList>
            <person name="Korhonen P.K."/>
            <person name="Gasser R.B."/>
            <person name="Ma G."/>
            <person name="Wang T."/>
            <person name="Stroehlein A.J."/>
            <person name="Young N.D."/>
            <person name="Ang C.S."/>
            <person name="Fernando D.D."/>
            <person name="Lu H.C."/>
            <person name="Taylor S."/>
            <person name="Reynolds S.L."/>
            <person name="Mofiz E."/>
            <person name="Najaraj S.H."/>
            <person name="Gowda H."/>
            <person name="Madugundu A."/>
            <person name="Renuse S."/>
            <person name="Holt D."/>
            <person name="Pandey A."/>
            <person name="Papenfuss A.T."/>
            <person name="Fischer K."/>
        </authorList>
    </citation>
    <scope>NUCLEOTIDE SEQUENCE [LARGE SCALE GENOMIC DNA]</scope>
</reference>
<dbReference type="AlphaFoldDB" id="A0A834VC38"/>
<dbReference type="EnsemblMetazoa" id="SSS_545s_mrna">
    <property type="protein sequence ID" value="KAF7489854.1"/>
    <property type="gene ID" value="SSS_545"/>
</dbReference>
<evidence type="ECO:0000259" key="7">
    <source>
        <dbReference type="PROSITE" id="PS50199"/>
    </source>
</evidence>
<dbReference type="GO" id="GO:0008270">
    <property type="term" value="F:zinc ion binding"/>
    <property type="evidence" value="ECO:0007669"/>
    <property type="project" value="UniProtKB-KW"/>
</dbReference>
<keyword evidence="5" id="KW-0175">Coiled coil</keyword>
<proteinExistence type="predicted"/>
<evidence type="ECO:0000313" key="8">
    <source>
        <dbReference type="EMBL" id="KAF7489854.1"/>
    </source>
</evidence>
<feature type="domain" description="RanBP2-type" evidence="7">
    <location>
        <begin position="251"/>
        <end position="280"/>
    </location>
</feature>
<dbReference type="EMBL" id="WVUK01000063">
    <property type="protein sequence ID" value="KAF7489854.1"/>
    <property type="molecule type" value="Genomic_DNA"/>
</dbReference>
<evidence type="ECO:0000313" key="9">
    <source>
        <dbReference type="EnsemblMetazoa" id="KAF7489854.1"/>
    </source>
</evidence>
<name>A0A834VC38_SARSC</name>
<organism evidence="8">
    <name type="scientific">Sarcoptes scabiei</name>
    <name type="common">Itch mite</name>
    <name type="synonym">Acarus scabiei</name>
    <dbReference type="NCBI Taxonomy" id="52283"/>
    <lineage>
        <taxon>Eukaryota</taxon>
        <taxon>Metazoa</taxon>
        <taxon>Ecdysozoa</taxon>
        <taxon>Arthropoda</taxon>
        <taxon>Chelicerata</taxon>
        <taxon>Arachnida</taxon>
        <taxon>Acari</taxon>
        <taxon>Acariformes</taxon>
        <taxon>Sarcoptiformes</taxon>
        <taxon>Astigmata</taxon>
        <taxon>Psoroptidia</taxon>
        <taxon>Sarcoptoidea</taxon>
        <taxon>Sarcoptidae</taxon>
        <taxon>Sarcoptinae</taxon>
        <taxon>Sarcoptes</taxon>
    </lineage>
</organism>
<feature type="compositionally biased region" description="Polar residues" evidence="6">
    <location>
        <begin position="137"/>
        <end position="155"/>
    </location>
</feature>
<dbReference type="InterPro" id="IPR036443">
    <property type="entry name" value="Znf_RanBP2_sf"/>
</dbReference>
<evidence type="ECO:0000256" key="5">
    <source>
        <dbReference type="SAM" id="Coils"/>
    </source>
</evidence>
<dbReference type="SMART" id="SM00547">
    <property type="entry name" value="ZnF_RBZ"/>
    <property type="match status" value="1"/>
</dbReference>
<dbReference type="PROSITE" id="PS50199">
    <property type="entry name" value="ZF_RANBP2_2"/>
    <property type="match status" value="1"/>
</dbReference>
<reference evidence="8" key="2">
    <citation type="submission" date="2020-01" db="EMBL/GenBank/DDBJ databases">
        <authorList>
            <person name="Korhonen P.K.K."/>
            <person name="Guangxu M.G."/>
            <person name="Wang T.W."/>
            <person name="Stroehlein A.J.S."/>
            <person name="Young N.D."/>
            <person name="Ang C.-S.A."/>
            <person name="Fernando D.W.F."/>
            <person name="Lu H.L."/>
            <person name="Taylor S.T."/>
            <person name="Ehtesham M.E.M."/>
            <person name="Najaraj S.H.N."/>
            <person name="Harsha G.H.G."/>
            <person name="Madugundu A.M."/>
            <person name="Renuse S.R."/>
            <person name="Holt D.H."/>
            <person name="Pandey A.P."/>
            <person name="Papenfuss A.P."/>
            <person name="Gasser R.B.G."/>
            <person name="Fischer K.F."/>
        </authorList>
    </citation>
    <scope>NUCLEOTIDE SEQUENCE</scope>
    <source>
        <strain evidence="8">SSS_KF_BRIS2020</strain>
    </source>
</reference>
<protein>
    <recommendedName>
        <fullName evidence="7">RanBP2-type domain-containing protein</fullName>
    </recommendedName>
</protein>
<dbReference type="Gene3D" id="4.10.1060.10">
    <property type="entry name" value="Zinc finger, RanBP2-type"/>
    <property type="match status" value="1"/>
</dbReference>
<dbReference type="Proteomes" id="UP000070412">
    <property type="component" value="Unassembled WGS sequence"/>
</dbReference>
<evidence type="ECO:0000256" key="2">
    <source>
        <dbReference type="ARBA" id="ARBA00022771"/>
    </source>
</evidence>
<dbReference type="InterPro" id="IPR001876">
    <property type="entry name" value="Znf_RanBP2"/>
</dbReference>
<evidence type="ECO:0000313" key="10">
    <source>
        <dbReference type="Proteomes" id="UP000070412"/>
    </source>
</evidence>
<dbReference type="OrthoDB" id="10679295at2759"/>
<keyword evidence="1" id="KW-0479">Metal-binding</keyword>
<keyword evidence="3" id="KW-0862">Zinc</keyword>
<evidence type="ECO:0000256" key="1">
    <source>
        <dbReference type="ARBA" id="ARBA00022723"/>
    </source>
</evidence>